<feature type="binding site" evidence="9">
    <location>
        <begin position="100"/>
        <end position="107"/>
    </location>
    <ligand>
        <name>ATP</name>
        <dbReference type="ChEBI" id="CHEBI:30616"/>
    </ligand>
</feature>
<evidence type="ECO:0000256" key="6">
    <source>
        <dbReference type="ARBA" id="ARBA00022840"/>
    </source>
</evidence>
<comment type="caution">
    <text evidence="11">The sequence shown here is derived from an EMBL/GenBank/DDBJ whole genome shotgun (WGS) entry which is preliminary data.</text>
</comment>
<evidence type="ECO:0000256" key="4">
    <source>
        <dbReference type="ARBA" id="ARBA00022741"/>
    </source>
</evidence>
<dbReference type="HAMAP" id="MF_02040">
    <property type="entry name" value="Mrp_NBP35"/>
    <property type="match status" value="1"/>
</dbReference>
<proteinExistence type="inferred from homology"/>
<keyword evidence="4 9" id="KW-0547">Nucleotide-binding</keyword>
<keyword evidence="6 9" id="KW-0067">ATP-binding</keyword>
<dbReference type="Gene3D" id="3.40.50.300">
    <property type="entry name" value="P-loop containing nucleotide triphosphate hydrolases"/>
    <property type="match status" value="1"/>
</dbReference>
<keyword evidence="5 9" id="KW-0378">Hydrolase</keyword>
<comment type="subunit">
    <text evidence="9">Homodimer.</text>
</comment>
<evidence type="ECO:0000256" key="2">
    <source>
        <dbReference type="ARBA" id="ARBA00008205"/>
    </source>
</evidence>
<dbReference type="STRING" id="276.THFILI_09950"/>
<dbReference type="FunFam" id="3.40.50.300:FF:000304">
    <property type="entry name" value="Iron-sulfur cluster carrier protein"/>
    <property type="match status" value="1"/>
</dbReference>
<feature type="domain" description="MIP18 family-like" evidence="10">
    <location>
        <begin position="4"/>
        <end position="72"/>
    </location>
</feature>
<dbReference type="PROSITE" id="PS01215">
    <property type="entry name" value="MRP"/>
    <property type="match status" value="1"/>
</dbReference>
<dbReference type="GO" id="GO:0016226">
    <property type="term" value="P:iron-sulfur cluster assembly"/>
    <property type="evidence" value="ECO:0007669"/>
    <property type="project" value="InterPro"/>
</dbReference>
<dbReference type="InterPro" id="IPR027417">
    <property type="entry name" value="P-loop_NTPase"/>
</dbReference>
<dbReference type="InterPro" id="IPR019591">
    <property type="entry name" value="Mrp/NBP35_ATP-bd"/>
</dbReference>
<comment type="similarity">
    <text evidence="2">In the C-terminal section; belongs to the Mrp/NBP35 ATP-binding proteins family.</text>
</comment>
<dbReference type="SUPFAM" id="SSF52540">
    <property type="entry name" value="P-loop containing nucleoside triphosphate hydrolases"/>
    <property type="match status" value="1"/>
</dbReference>
<dbReference type="InterPro" id="IPR033756">
    <property type="entry name" value="YlxH/NBP35"/>
</dbReference>
<evidence type="ECO:0000256" key="7">
    <source>
        <dbReference type="ARBA" id="ARBA00023004"/>
    </source>
</evidence>
<reference evidence="11 12" key="1">
    <citation type="journal article" date="2015" name="Genome Announc.">
        <title>Draft Genome Sequence of the Thermophile Thermus filiformis ATCC 43280, Producer of Carotenoid-(Di)glucoside-Branched Fatty Acid (Di)esters and Source of Hyperthermostable Enzymes of Biotechnological Interest.</title>
        <authorList>
            <person name="Mandelli F."/>
            <person name="Oliveira Ramires B."/>
            <person name="Couger M.B."/>
            <person name="Paixao D.A."/>
            <person name="Camilo C.M."/>
            <person name="Polikarpov I."/>
            <person name="Prade R."/>
            <person name="Riano-Pachon D.M."/>
            <person name="Squina F.M."/>
        </authorList>
    </citation>
    <scope>NUCLEOTIDE SEQUENCE [LARGE SCALE GENOMIC DNA]</scope>
    <source>
        <strain evidence="11 12">ATCC 43280</strain>
    </source>
</reference>
<evidence type="ECO:0000256" key="3">
    <source>
        <dbReference type="ARBA" id="ARBA00022723"/>
    </source>
</evidence>
<dbReference type="InterPro" id="IPR002744">
    <property type="entry name" value="MIP18-like"/>
</dbReference>
<dbReference type="PANTHER" id="PTHR42961:SF2">
    <property type="entry name" value="IRON-SULFUR PROTEIN NUBPL"/>
    <property type="match status" value="1"/>
</dbReference>
<dbReference type="PANTHER" id="PTHR42961">
    <property type="entry name" value="IRON-SULFUR PROTEIN NUBPL"/>
    <property type="match status" value="1"/>
</dbReference>
<evidence type="ECO:0000313" key="12">
    <source>
        <dbReference type="Proteomes" id="UP000030364"/>
    </source>
</evidence>
<name>A0A0A2WLB6_THEFI</name>
<organism evidence="11 12">
    <name type="scientific">Thermus filiformis</name>
    <dbReference type="NCBI Taxonomy" id="276"/>
    <lineage>
        <taxon>Bacteria</taxon>
        <taxon>Thermotogati</taxon>
        <taxon>Deinococcota</taxon>
        <taxon>Deinococci</taxon>
        <taxon>Thermales</taxon>
        <taxon>Thermaceae</taxon>
        <taxon>Thermus</taxon>
    </lineage>
</organism>
<dbReference type="OrthoDB" id="9809679at2"/>
<dbReference type="InterPro" id="IPR000808">
    <property type="entry name" value="Mrp-like_CS"/>
</dbReference>
<comment type="similarity">
    <text evidence="9">Belongs to the Mrp/NBP35 ATP-binding proteins family.</text>
</comment>
<dbReference type="PATRIC" id="fig|276.5.peg.2223"/>
<dbReference type="AlphaFoldDB" id="A0A0A2WLB6"/>
<evidence type="ECO:0000256" key="9">
    <source>
        <dbReference type="HAMAP-Rule" id="MF_02040"/>
    </source>
</evidence>
<dbReference type="Pfam" id="PF01883">
    <property type="entry name" value="FeS_assembly_P"/>
    <property type="match status" value="1"/>
</dbReference>
<keyword evidence="3 9" id="KW-0479">Metal-binding</keyword>
<keyword evidence="7 9" id="KW-0408">Iron</keyword>
<dbReference type="Proteomes" id="UP000030364">
    <property type="component" value="Unassembled WGS sequence"/>
</dbReference>
<comment type="function">
    <text evidence="9">Binds and transfers iron-sulfur (Fe-S) clusters to target apoproteins. Can hydrolyze ATP.</text>
</comment>
<evidence type="ECO:0000313" key="11">
    <source>
        <dbReference type="EMBL" id="KGQ20981.1"/>
    </source>
</evidence>
<evidence type="ECO:0000256" key="5">
    <source>
        <dbReference type="ARBA" id="ARBA00022801"/>
    </source>
</evidence>
<sequence length="347" mass="37086">MATEEQVYAALRTVMDPELGRDLVSLGMVKEVHLQGGRAELLIELTTPACPLKGQIEADIQRALLPLGLEEVRVRFGGGVRAPQQYPIPGVKHVVAVASGKGGVGKSTVAANLALALKEEGARVGLLDADIYGPSQAKMFGLEGQKLKVDQDKRILPLEAHGVKVLSIANIVPPGQAMVWRGPILHGTIRQFLEDVAWGELDYLIVDLPPGTGDVQLSLAQLTKLSGGIVVTTPQAVALIDAERAADMFKKVQVPLLGVLENMSYFLCPSCGARTFLFGEGGGRRLAEKLRVRFLGEVPLEVAVREGGDEGMPILVRDPESPAAQAFRQAARELAAELSLTLFLPMA</sequence>
<dbReference type="CDD" id="cd02037">
    <property type="entry name" value="Mrp_NBP35"/>
    <property type="match status" value="1"/>
</dbReference>
<dbReference type="RefSeq" id="WP_038067312.1">
    <property type="nucleotide sequence ID" value="NZ_JPSL02000040.1"/>
</dbReference>
<keyword evidence="12" id="KW-1185">Reference proteome</keyword>
<dbReference type="SUPFAM" id="SSF117916">
    <property type="entry name" value="Fe-S cluster assembly (FSCA) domain-like"/>
    <property type="match status" value="1"/>
</dbReference>
<dbReference type="GO" id="GO:0005524">
    <property type="term" value="F:ATP binding"/>
    <property type="evidence" value="ECO:0007669"/>
    <property type="project" value="UniProtKB-UniRule"/>
</dbReference>
<gene>
    <name evidence="11" type="ORF">THFILI_09950</name>
</gene>
<dbReference type="GO" id="GO:0046872">
    <property type="term" value="F:metal ion binding"/>
    <property type="evidence" value="ECO:0007669"/>
    <property type="project" value="UniProtKB-KW"/>
</dbReference>
<dbReference type="GO" id="GO:0140663">
    <property type="term" value="F:ATP-dependent FeS chaperone activity"/>
    <property type="evidence" value="ECO:0007669"/>
    <property type="project" value="InterPro"/>
</dbReference>
<evidence type="ECO:0000259" key="10">
    <source>
        <dbReference type="Pfam" id="PF01883"/>
    </source>
</evidence>
<dbReference type="Gene3D" id="3.30.300.130">
    <property type="entry name" value="Fe-S cluster assembly (FSCA)"/>
    <property type="match status" value="1"/>
</dbReference>
<dbReference type="InterPro" id="IPR034904">
    <property type="entry name" value="FSCA_dom_sf"/>
</dbReference>
<dbReference type="GO" id="GO:0016887">
    <property type="term" value="F:ATP hydrolysis activity"/>
    <property type="evidence" value="ECO:0007669"/>
    <property type="project" value="UniProtKB-UniRule"/>
</dbReference>
<evidence type="ECO:0000256" key="1">
    <source>
        <dbReference type="ARBA" id="ARBA00007352"/>
    </source>
</evidence>
<keyword evidence="8 9" id="KW-0411">Iron-sulfur</keyword>
<dbReference type="EMBL" id="JPSL02000040">
    <property type="protein sequence ID" value="KGQ20981.1"/>
    <property type="molecule type" value="Genomic_DNA"/>
</dbReference>
<dbReference type="GO" id="GO:0051539">
    <property type="term" value="F:4 iron, 4 sulfur cluster binding"/>
    <property type="evidence" value="ECO:0007669"/>
    <property type="project" value="TreeGrafter"/>
</dbReference>
<dbReference type="InterPro" id="IPR044304">
    <property type="entry name" value="NUBPL-like"/>
</dbReference>
<dbReference type="Pfam" id="PF10609">
    <property type="entry name" value="ParA"/>
    <property type="match status" value="1"/>
</dbReference>
<accession>A0A0A2WLB6</accession>
<protein>
    <recommendedName>
        <fullName evidence="9">Iron-sulfur cluster carrier protein</fullName>
    </recommendedName>
</protein>
<comment type="similarity">
    <text evidence="1">In the N-terminal section; belongs to the MIP18 family.</text>
</comment>
<evidence type="ECO:0000256" key="8">
    <source>
        <dbReference type="ARBA" id="ARBA00023014"/>
    </source>
</evidence>